<dbReference type="PANTHER" id="PTHR30032:SF4">
    <property type="entry name" value="AMIDASE ENHANCER"/>
    <property type="match status" value="1"/>
</dbReference>
<gene>
    <name evidence="3" type="ORF">IAB44_02090</name>
</gene>
<dbReference type="EMBL" id="DVIQ01000012">
    <property type="protein sequence ID" value="HIS30330.1"/>
    <property type="molecule type" value="Genomic_DNA"/>
</dbReference>
<dbReference type="AlphaFoldDB" id="A0A9D1EQX6"/>
<accession>A0A9D1EQX6</accession>
<dbReference type="InterPro" id="IPR013693">
    <property type="entry name" value="SpoIID/LytB_N"/>
</dbReference>
<sequence length="470" mass="51380">MLSLVVCLMAGTLIRYQRHSFEERFDVPETAADTEKAGEGEQTADTGEGGQRTDGAGEAVDAEKNDETESESGKTADSDKVSEAQERAGMPIRVLLCSDSFESYYHQSETVEFQADYACLTPEGETVACPAGTSMGFGDDSEGTWIFTPVRENGGFCLPDLVRGYEDPVYLGSLEIRCAPEGLLLINILDVETYLGNVVPSEMPAGYPAEALKAQAVCARTYAYAHLESGRLEEFEADVDDSVQFQVYNNQPRDERTSQAVADTAGLVLKKDGELADARYYSTSCGLELTGDLSEEAVFAAFITASREDDYEREEPWYRWSTYFSMEELSGMADTAGLAVGELESIQVEAREESGRAETLLVKGTKGEARIEGEYEIRSFLEPAKTPVTLQDGETAPKLGMLPSAFFYLAEDGGKEEQKGYFVYGGGYGHGIGMSQNGAKNMAEAGKNFQEILAYYYDEVELDAETDTDH</sequence>
<reference evidence="3" key="2">
    <citation type="journal article" date="2021" name="PeerJ">
        <title>Extensive microbial diversity within the chicken gut microbiome revealed by metagenomics and culture.</title>
        <authorList>
            <person name="Gilroy R."/>
            <person name="Ravi A."/>
            <person name="Getino M."/>
            <person name="Pursley I."/>
            <person name="Horton D.L."/>
            <person name="Alikhan N.F."/>
            <person name="Baker D."/>
            <person name="Gharbi K."/>
            <person name="Hall N."/>
            <person name="Watson M."/>
            <person name="Adriaenssens E.M."/>
            <person name="Foster-Nyarko E."/>
            <person name="Jarju S."/>
            <person name="Secka A."/>
            <person name="Antonio M."/>
            <person name="Oren A."/>
            <person name="Chaudhuri R.R."/>
            <person name="La Ragione R."/>
            <person name="Hildebrand F."/>
            <person name="Pallen M.J."/>
        </authorList>
    </citation>
    <scope>NUCLEOTIDE SEQUENCE</scope>
    <source>
        <strain evidence="3">CHK190-19873</strain>
    </source>
</reference>
<feature type="compositionally biased region" description="Basic and acidic residues" evidence="1">
    <location>
        <begin position="28"/>
        <end position="39"/>
    </location>
</feature>
<organism evidence="3 4">
    <name type="scientific">Candidatus Limivivens intestinipullorum</name>
    <dbReference type="NCBI Taxonomy" id="2840858"/>
    <lineage>
        <taxon>Bacteria</taxon>
        <taxon>Bacillati</taxon>
        <taxon>Bacillota</taxon>
        <taxon>Clostridia</taxon>
        <taxon>Lachnospirales</taxon>
        <taxon>Lachnospiraceae</taxon>
        <taxon>Lachnospiraceae incertae sedis</taxon>
        <taxon>Candidatus Limivivens</taxon>
    </lineage>
</organism>
<dbReference type="InterPro" id="IPR013486">
    <property type="entry name" value="SpoIID/LytB"/>
</dbReference>
<evidence type="ECO:0000313" key="3">
    <source>
        <dbReference type="EMBL" id="HIS30330.1"/>
    </source>
</evidence>
<feature type="compositionally biased region" description="Basic and acidic residues" evidence="1">
    <location>
        <begin position="61"/>
        <end position="84"/>
    </location>
</feature>
<dbReference type="NCBIfam" id="TIGR02669">
    <property type="entry name" value="SpoIID_LytB"/>
    <property type="match status" value="1"/>
</dbReference>
<feature type="domain" description="Sporulation stage II protein D amidase enhancer LytB N-terminal" evidence="2">
    <location>
        <begin position="182"/>
        <end position="269"/>
    </location>
</feature>
<protein>
    <submittedName>
        <fullName evidence="3">SpoIID/LytB domain-containing protein</fullName>
    </submittedName>
</protein>
<comment type="caution">
    <text evidence="3">The sequence shown here is derived from an EMBL/GenBank/DDBJ whole genome shotgun (WGS) entry which is preliminary data.</text>
</comment>
<evidence type="ECO:0000313" key="4">
    <source>
        <dbReference type="Proteomes" id="UP000823935"/>
    </source>
</evidence>
<reference evidence="3" key="1">
    <citation type="submission" date="2020-10" db="EMBL/GenBank/DDBJ databases">
        <authorList>
            <person name="Gilroy R."/>
        </authorList>
    </citation>
    <scope>NUCLEOTIDE SEQUENCE</scope>
    <source>
        <strain evidence="3">CHK190-19873</strain>
    </source>
</reference>
<dbReference type="Proteomes" id="UP000823935">
    <property type="component" value="Unassembled WGS sequence"/>
</dbReference>
<dbReference type="GO" id="GO:0030288">
    <property type="term" value="C:outer membrane-bounded periplasmic space"/>
    <property type="evidence" value="ECO:0007669"/>
    <property type="project" value="TreeGrafter"/>
</dbReference>
<dbReference type="InterPro" id="IPR051922">
    <property type="entry name" value="Bact_Sporulation_Assoc"/>
</dbReference>
<dbReference type="PANTHER" id="PTHR30032">
    <property type="entry name" value="N-ACETYLMURAMOYL-L-ALANINE AMIDASE-RELATED"/>
    <property type="match status" value="1"/>
</dbReference>
<evidence type="ECO:0000259" key="2">
    <source>
        <dbReference type="Pfam" id="PF08486"/>
    </source>
</evidence>
<dbReference type="Pfam" id="PF08486">
    <property type="entry name" value="SpoIID"/>
    <property type="match status" value="1"/>
</dbReference>
<evidence type="ECO:0000256" key="1">
    <source>
        <dbReference type="SAM" id="MobiDB-lite"/>
    </source>
</evidence>
<feature type="region of interest" description="Disordered" evidence="1">
    <location>
        <begin position="28"/>
        <end position="84"/>
    </location>
</feature>
<name>A0A9D1EQX6_9FIRM</name>
<dbReference type="GO" id="GO:0030435">
    <property type="term" value="P:sporulation resulting in formation of a cellular spore"/>
    <property type="evidence" value="ECO:0007669"/>
    <property type="project" value="InterPro"/>
</dbReference>
<proteinExistence type="predicted"/>